<keyword evidence="8 14" id="KW-0472">Membrane</keyword>
<proteinExistence type="inferred from homology"/>
<evidence type="ECO:0000259" key="17">
    <source>
        <dbReference type="PROSITE" id="PS51041"/>
    </source>
</evidence>
<keyword evidence="19" id="KW-1185">Reference proteome</keyword>
<dbReference type="OMA" id="CPRDTHG"/>
<name>H3B9C8_LATCH</name>
<organism evidence="18 19">
    <name type="scientific">Latimeria chalumnae</name>
    <name type="common">Coelacanth</name>
    <dbReference type="NCBI Taxonomy" id="7897"/>
    <lineage>
        <taxon>Eukaryota</taxon>
        <taxon>Metazoa</taxon>
        <taxon>Chordata</taxon>
        <taxon>Craniata</taxon>
        <taxon>Vertebrata</taxon>
        <taxon>Euteleostomi</taxon>
        <taxon>Coelacanthiformes</taxon>
        <taxon>Coelacanthidae</taxon>
        <taxon>Latimeria</taxon>
    </lineage>
</organism>
<evidence type="ECO:0000256" key="5">
    <source>
        <dbReference type="ARBA" id="ARBA00022729"/>
    </source>
</evidence>
<evidence type="ECO:0000256" key="13">
    <source>
        <dbReference type="SAM" id="MobiDB-lite"/>
    </source>
</evidence>
<reference evidence="18" key="3">
    <citation type="submission" date="2025-09" db="UniProtKB">
        <authorList>
            <consortium name="Ensembl"/>
        </authorList>
    </citation>
    <scope>IDENTIFICATION</scope>
</reference>
<dbReference type="InterPro" id="IPR011489">
    <property type="entry name" value="EMI_domain"/>
</dbReference>
<evidence type="ECO:0000256" key="11">
    <source>
        <dbReference type="ARBA" id="ARBA00038377"/>
    </source>
</evidence>
<evidence type="ECO:0000256" key="7">
    <source>
        <dbReference type="ARBA" id="ARBA00022989"/>
    </source>
</evidence>
<dbReference type="PRINTS" id="PR00011">
    <property type="entry name" value="EGFLAMININ"/>
</dbReference>
<evidence type="ECO:0000256" key="9">
    <source>
        <dbReference type="ARBA" id="ARBA00023157"/>
    </source>
</evidence>
<comment type="caution">
    <text evidence="12">Lacks conserved residue(s) required for the propagation of feature annotation.</text>
</comment>
<keyword evidence="5 15" id="KW-0732">Signal</keyword>
<evidence type="ECO:0000259" key="16">
    <source>
        <dbReference type="PROSITE" id="PS50026"/>
    </source>
</evidence>
<dbReference type="Ensembl" id="ENSLACT00000018632.1">
    <property type="protein sequence ID" value="ENSLACP00000018499.1"/>
    <property type="gene ID" value="ENSLACG00000016286.1"/>
</dbReference>
<dbReference type="EMBL" id="AFYH01035329">
    <property type="status" value="NOT_ANNOTATED_CDS"/>
    <property type="molecule type" value="Genomic_DNA"/>
</dbReference>
<feature type="signal peptide" evidence="15">
    <location>
        <begin position="1"/>
        <end position="25"/>
    </location>
</feature>
<comment type="similarity">
    <text evidence="11">Belongs to the MEGF family.</text>
</comment>
<feature type="domain" description="EGF-like" evidence="16">
    <location>
        <begin position="317"/>
        <end position="352"/>
    </location>
</feature>
<dbReference type="InterPro" id="IPR057138">
    <property type="entry name" value="EGF_PEAR1L-like"/>
</dbReference>
<comment type="subcellular location">
    <subcellularLocation>
        <location evidence="1">Cell membrane</location>
        <topology evidence="1">Single-pass membrane protein</topology>
    </subcellularLocation>
</comment>
<dbReference type="Pfam" id="PF23301">
    <property type="entry name" value="EGF_PEAR1L"/>
    <property type="match status" value="1"/>
</dbReference>
<dbReference type="PANTHER" id="PTHR24052:SF12">
    <property type="entry name" value="PLATELET ENDOTHELIAL AGGREGATION RECEPTOR 1"/>
    <property type="match status" value="1"/>
</dbReference>
<feature type="disulfide bond" evidence="12">
    <location>
        <begin position="299"/>
        <end position="308"/>
    </location>
</feature>
<feature type="transmembrane region" description="Helical" evidence="14">
    <location>
        <begin position="794"/>
        <end position="817"/>
    </location>
</feature>
<feature type="compositionally biased region" description="Polar residues" evidence="13">
    <location>
        <begin position="1025"/>
        <end position="1042"/>
    </location>
</feature>
<dbReference type="Pfam" id="PF00053">
    <property type="entry name" value="EGF_laminin"/>
    <property type="match status" value="3"/>
</dbReference>
<dbReference type="EMBL" id="AFYH01035326">
    <property type="status" value="NOT_ANNOTATED_CDS"/>
    <property type="molecule type" value="Genomic_DNA"/>
</dbReference>
<keyword evidence="2" id="KW-1003">Cell membrane</keyword>
<dbReference type="eggNOG" id="KOG1218">
    <property type="taxonomic scope" value="Eukaryota"/>
</dbReference>
<evidence type="ECO:0000256" key="6">
    <source>
        <dbReference type="ARBA" id="ARBA00022737"/>
    </source>
</evidence>
<feature type="disulfide bond" evidence="12">
    <location>
        <begin position="604"/>
        <end position="613"/>
    </location>
</feature>
<dbReference type="GeneTree" id="ENSGT00940000155333"/>
<keyword evidence="7 14" id="KW-1133">Transmembrane helix</keyword>
<feature type="chain" id="PRO_5003581048" description="Platelet endothelial aggregation receptor 1" evidence="15">
    <location>
        <begin position="26"/>
        <end position="1065"/>
    </location>
</feature>
<keyword evidence="9 12" id="KW-1015">Disulfide bond</keyword>
<feature type="domain" description="EGF-like" evidence="16">
    <location>
        <begin position="579"/>
        <end position="614"/>
    </location>
</feature>
<dbReference type="FunFam" id="2.170.300.10:FF:000007">
    <property type="entry name" value="multiple epidermal growth factor-like domains protein 10"/>
    <property type="match status" value="1"/>
</dbReference>
<evidence type="ECO:0000256" key="2">
    <source>
        <dbReference type="ARBA" id="ARBA00022475"/>
    </source>
</evidence>
<feature type="domain" description="EMI" evidence="17">
    <location>
        <begin position="30"/>
        <end position="107"/>
    </location>
</feature>
<dbReference type="EMBL" id="AFYH01035328">
    <property type="status" value="NOT_ANNOTATED_CDS"/>
    <property type="molecule type" value="Genomic_DNA"/>
</dbReference>
<dbReference type="PROSITE" id="PS01186">
    <property type="entry name" value="EGF_2"/>
    <property type="match status" value="3"/>
</dbReference>
<evidence type="ECO:0000256" key="14">
    <source>
        <dbReference type="SAM" id="Phobius"/>
    </source>
</evidence>
<evidence type="ECO:0000256" key="12">
    <source>
        <dbReference type="PROSITE-ProRule" id="PRU00076"/>
    </source>
</evidence>
<dbReference type="PROSITE" id="PS00022">
    <property type="entry name" value="EGF_1"/>
    <property type="match status" value="6"/>
</dbReference>
<dbReference type="SMART" id="SM00181">
    <property type="entry name" value="EGF"/>
    <property type="match status" value="8"/>
</dbReference>
<feature type="domain" description="EGF-like" evidence="16">
    <location>
        <begin position="279"/>
        <end position="309"/>
    </location>
</feature>
<keyword evidence="10" id="KW-0325">Glycoprotein</keyword>
<dbReference type="Gene3D" id="2.10.25.10">
    <property type="entry name" value="Laminin"/>
    <property type="match status" value="1"/>
</dbReference>
<evidence type="ECO:0000256" key="8">
    <source>
        <dbReference type="ARBA" id="ARBA00023136"/>
    </source>
</evidence>
<reference evidence="18" key="2">
    <citation type="submission" date="2025-08" db="UniProtKB">
        <authorList>
            <consortium name="Ensembl"/>
        </authorList>
    </citation>
    <scope>IDENTIFICATION</scope>
</reference>
<evidence type="ECO:0000313" key="19">
    <source>
        <dbReference type="Proteomes" id="UP000008672"/>
    </source>
</evidence>
<dbReference type="InParanoid" id="H3B9C8"/>
<dbReference type="SMART" id="SM00180">
    <property type="entry name" value="EGF_Lam"/>
    <property type="match status" value="7"/>
</dbReference>
<dbReference type="InterPro" id="IPR000742">
    <property type="entry name" value="EGF"/>
</dbReference>
<evidence type="ECO:0000256" key="15">
    <source>
        <dbReference type="SAM" id="SignalP"/>
    </source>
</evidence>
<dbReference type="PROSITE" id="PS50026">
    <property type="entry name" value="EGF_3"/>
    <property type="match status" value="3"/>
</dbReference>
<dbReference type="HOGENOM" id="CLU_008281_1_0_1"/>
<feature type="region of interest" description="Disordered" evidence="13">
    <location>
        <begin position="1012"/>
        <end position="1065"/>
    </location>
</feature>
<dbReference type="EMBL" id="AFYH01035325">
    <property type="status" value="NOT_ANNOTATED_CDS"/>
    <property type="molecule type" value="Genomic_DNA"/>
</dbReference>
<dbReference type="PROSITE" id="PS51041">
    <property type="entry name" value="EMI"/>
    <property type="match status" value="1"/>
</dbReference>
<evidence type="ECO:0000256" key="4">
    <source>
        <dbReference type="ARBA" id="ARBA00022692"/>
    </source>
</evidence>
<dbReference type="PANTHER" id="PTHR24052">
    <property type="entry name" value="DELTA-RELATED"/>
    <property type="match status" value="1"/>
</dbReference>
<dbReference type="EMBL" id="AFYH01035327">
    <property type="status" value="NOT_ANNOTATED_CDS"/>
    <property type="molecule type" value="Genomic_DNA"/>
</dbReference>
<evidence type="ECO:0008006" key="20">
    <source>
        <dbReference type="Google" id="ProtNLM"/>
    </source>
</evidence>
<dbReference type="FunFam" id="2.170.300.10:FF:000041">
    <property type="entry name" value="Tyrosine protein kinase receptor tie-1, putative"/>
    <property type="match status" value="1"/>
</dbReference>
<evidence type="ECO:0000313" key="18">
    <source>
        <dbReference type="Ensembl" id="ENSLACP00000018499.1"/>
    </source>
</evidence>
<dbReference type="Gene3D" id="2.170.300.10">
    <property type="entry name" value="Tie2 ligand-binding domain superfamily"/>
    <property type="match status" value="3"/>
</dbReference>
<evidence type="ECO:0000256" key="1">
    <source>
        <dbReference type="ARBA" id="ARBA00004162"/>
    </source>
</evidence>
<evidence type="ECO:0000256" key="3">
    <source>
        <dbReference type="ARBA" id="ARBA00022536"/>
    </source>
</evidence>
<dbReference type="CDD" id="cd00055">
    <property type="entry name" value="EGF_Lam"/>
    <property type="match status" value="2"/>
</dbReference>
<dbReference type="GO" id="GO:0005886">
    <property type="term" value="C:plasma membrane"/>
    <property type="evidence" value="ECO:0007669"/>
    <property type="project" value="UniProtKB-SubCell"/>
</dbReference>
<protein>
    <recommendedName>
        <fullName evidence="20">Platelet endothelial aggregation receptor 1</fullName>
    </recommendedName>
</protein>
<dbReference type="InterPro" id="IPR052485">
    <property type="entry name" value="MEGF_diff_regulators"/>
</dbReference>
<dbReference type="Proteomes" id="UP000008672">
    <property type="component" value="Unassembled WGS sequence"/>
</dbReference>
<feature type="disulfide bond" evidence="12">
    <location>
        <begin position="342"/>
        <end position="351"/>
    </location>
</feature>
<keyword evidence="6" id="KW-0677">Repeat</keyword>
<dbReference type="AlphaFoldDB" id="H3B9C8"/>
<dbReference type="InterPro" id="IPR002049">
    <property type="entry name" value="LE_dom"/>
</dbReference>
<dbReference type="STRING" id="7897.ENSLACP00000018499"/>
<dbReference type="Pfam" id="PF07546">
    <property type="entry name" value="EMI"/>
    <property type="match status" value="1"/>
</dbReference>
<keyword evidence="3 12" id="KW-0245">EGF-like domain</keyword>
<reference evidence="19" key="1">
    <citation type="submission" date="2011-08" db="EMBL/GenBank/DDBJ databases">
        <title>The draft genome of Latimeria chalumnae.</title>
        <authorList>
            <person name="Di Palma F."/>
            <person name="Alfoldi J."/>
            <person name="Johnson J."/>
            <person name="Berlin A."/>
            <person name="Gnerre S."/>
            <person name="Jaffe D."/>
            <person name="MacCallum I."/>
            <person name="Young S."/>
            <person name="Walker B.J."/>
            <person name="Lander E."/>
            <person name="Lindblad-Toh K."/>
        </authorList>
    </citation>
    <scope>NUCLEOTIDE SEQUENCE [LARGE SCALE GENOMIC DNA]</scope>
    <source>
        <strain evidence="19">Wild caught</strain>
    </source>
</reference>
<dbReference type="EMBL" id="AFYH01035330">
    <property type="status" value="NOT_ANNOTATED_CDS"/>
    <property type="molecule type" value="Genomic_DNA"/>
</dbReference>
<keyword evidence="4 14" id="KW-0812">Transmembrane</keyword>
<evidence type="ECO:0000256" key="10">
    <source>
        <dbReference type="ARBA" id="ARBA00023180"/>
    </source>
</evidence>
<sequence length="1065" mass="117076">MRWLLKSDITELLLLAIPLLTAVSSLNPNDPNVCSYWESFTTTVKESYAHPFDQVSEEPCTDPWSFFRCTRHKITYKTAYRQGVKIDYRKRFKCCPGYYESQHTCVSRCIQECVHGRCVAPDRCQCEPGWRGTDCSSGGGGGGGGGGVMVARICLDKNSGLYLPVLYVLVVSVGARGLYLETILKVYDFVNVILFMYVCVAYPYEVHMEPKKPLNLKLVTVADSQSAQHAVRPAQGPGQERGSSISVLLEFCSPVFLSPLQGSVCSVPCPEGHFGRNCSSECLCHNGGQCDPVTGKCICEAGFTGDRCREECPIGTYGQDCSQSCDCVNGARCFHIHGACLCEGGFKGARCEERMCLDGLYGVHCQFQCTCDRVHTQRYEPKLILWVCKIILFGIFYNRFCSVVLYLRFHSTNKRTDSRRPVSQLRRSYSTCSDGFHGDHCSDHCPAGTFGPLCSLNCTCKNSIACSPIDGACFCKEGWKGEDCSIPCSGGTWGPGCNGTCQCANGAACSPMDGSCTCRSGWQGLKCDQPCPVGQFGPSCSHHCKCDHSDGCDHVTGQCHCLAGWMGLHCDKPCEDRHWGRNCSMSCGCKNGATCSPEDGSCICLPGYRGNICHRSTSFFNYIIIYSLLHINFKIRCYTFSACTIDNLINNPVLSKLECLPGTFGAGCYHSCICLNNATCDHVTGSCLCKPGSSGLHCESLADSSFVSLSLCLCVCLSLLQWSSGICSSAYYISDCLSMPFCAQPSPQSTSLENRTLGNVQCPKFCSPLNQNPVLDPPNPSTLAPMVPVQQDSLGAIIGIIVLVVLLVLLLFLFFWYRYRQKGKENHNLSVAYTPTRMASSEYAVPGGDVPHNYMHYYSNPSYHTLSQCGPAPPYPSNNHDRLNCIKTTNNQLFSDIKNMERERLGVHGPEYNATLPADWKRYSAPGKHSKFILIRSYRAKLDKDYMQDPGLSSSNCSINSENPYATIKDLPVLPIKPVESSYMEMKSPASRETSYAEAGLFSQHDRVLPAEEEASGGAEGFSTVCPSSSQGHYDSPKNSHIPSHYDLPPVRHYPPSPLEKRQDR</sequence>
<accession>H3B9C8</accession>